<dbReference type="SUPFAM" id="SSF81321">
    <property type="entry name" value="Family A G protein-coupled receptor-like"/>
    <property type="match status" value="1"/>
</dbReference>
<reference evidence="11" key="1">
    <citation type="journal article" date="2016" name="Genome Biol. Evol.">
        <title>The last common ancestor of most bilaterian animals possessed at least 9 opsins.</title>
        <authorList>
            <person name="Ramirez M.D."/>
            <person name="Pairett A.N."/>
            <person name="Pankey M.S."/>
            <person name="Serb J.M."/>
            <person name="Speiser D.I."/>
            <person name="Swafford A.J."/>
            <person name="Oakley T.H."/>
        </authorList>
    </citation>
    <scope>NUCLEOTIDE SEQUENCE</scope>
</reference>
<feature type="transmembrane region" description="Helical" evidence="9">
    <location>
        <begin position="60"/>
        <end position="78"/>
    </location>
</feature>
<dbReference type="Pfam" id="PF00001">
    <property type="entry name" value="7tm_1"/>
    <property type="match status" value="1"/>
</dbReference>
<evidence type="ECO:0000256" key="8">
    <source>
        <dbReference type="RuleBase" id="RU000688"/>
    </source>
</evidence>
<keyword evidence="6 8" id="KW-0675">Receptor</keyword>
<dbReference type="PROSITE" id="PS00237">
    <property type="entry name" value="G_PROTEIN_RECEP_F1_1"/>
    <property type="match status" value="1"/>
</dbReference>
<feature type="transmembrane region" description="Helical" evidence="9">
    <location>
        <begin position="28"/>
        <end position="48"/>
    </location>
</feature>
<feature type="transmembrane region" description="Helical" evidence="9">
    <location>
        <begin position="130"/>
        <end position="154"/>
    </location>
</feature>
<evidence type="ECO:0000256" key="1">
    <source>
        <dbReference type="ARBA" id="ARBA00004141"/>
    </source>
</evidence>
<evidence type="ECO:0000256" key="7">
    <source>
        <dbReference type="ARBA" id="ARBA00023224"/>
    </source>
</evidence>
<dbReference type="Gene3D" id="1.20.1070.10">
    <property type="entry name" value="Rhodopsin 7-helix transmembrane proteins"/>
    <property type="match status" value="1"/>
</dbReference>
<evidence type="ECO:0000256" key="4">
    <source>
        <dbReference type="ARBA" id="ARBA00023040"/>
    </source>
</evidence>
<feature type="transmembrane region" description="Helical" evidence="9">
    <location>
        <begin position="98"/>
        <end position="118"/>
    </location>
</feature>
<dbReference type="InterPro" id="IPR000276">
    <property type="entry name" value="GPCR_Rhodpsn"/>
</dbReference>
<evidence type="ECO:0000256" key="6">
    <source>
        <dbReference type="ARBA" id="ARBA00023170"/>
    </source>
</evidence>
<organism evidence="11">
    <name type="scientific">Stenoplax conspicua</name>
    <dbReference type="NCBI Taxonomy" id="413436"/>
    <lineage>
        <taxon>Eukaryota</taxon>
        <taxon>Metazoa</taxon>
        <taxon>Spiralia</taxon>
        <taxon>Lophotrochozoa</taxon>
        <taxon>Mollusca</taxon>
        <taxon>Polyplacophora</taxon>
        <taxon>Neoloricata</taxon>
        <taxon>Chitonida</taxon>
        <taxon>Chitonina</taxon>
        <taxon>Ischnochitonidae</taxon>
        <taxon>Stenoplax</taxon>
    </lineage>
</organism>
<dbReference type="InterPro" id="IPR017452">
    <property type="entry name" value="GPCR_Rhodpsn_7TM"/>
</dbReference>
<keyword evidence="3 9" id="KW-1133">Transmembrane helix</keyword>
<feature type="domain" description="G-protein coupled receptors family 1 profile" evidence="10">
    <location>
        <begin position="40"/>
        <end position="294"/>
    </location>
</feature>
<keyword evidence="2 8" id="KW-0812">Transmembrane</keyword>
<dbReference type="PRINTS" id="PR00237">
    <property type="entry name" value="GPCRRHODOPSN"/>
</dbReference>
<proteinExistence type="evidence at transcript level"/>
<feature type="transmembrane region" description="Helical" evidence="9">
    <location>
        <begin position="183"/>
        <end position="207"/>
    </location>
</feature>
<dbReference type="EMBL" id="KX714608">
    <property type="protein sequence ID" value="APF30603.1"/>
    <property type="molecule type" value="mRNA"/>
</dbReference>
<comment type="subcellular location">
    <subcellularLocation>
        <location evidence="1">Membrane</location>
        <topology evidence="1">Multi-pass membrane protein</topology>
    </subcellularLocation>
</comment>
<feature type="transmembrane region" description="Helical" evidence="9">
    <location>
        <begin position="241"/>
        <end position="265"/>
    </location>
</feature>
<dbReference type="AlphaFoldDB" id="A0A1L2YYZ6"/>
<dbReference type="PANTHER" id="PTHR24240">
    <property type="entry name" value="OPSIN"/>
    <property type="match status" value="1"/>
</dbReference>
<protein>
    <submittedName>
        <fullName evidence="11">Opsin</fullName>
    </submittedName>
</protein>
<keyword evidence="7 8" id="KW-0807">Transducer</keyword>
<dbReference type="GO" id="GO:0004930">
    <property type="term" value="F:G protein-coupled receptor activity"/>
    <property type="evidence" value="ECO:0007669"/>
    <property type="project" value="UniProtKB-KW"/>
</dbReference>
<feature type="transmembrane region" description="Helical" evidence="9">
    <location>
        <begin position="271"/>
        <end position="293"/>
    </location>
</feature>
<evidence type="ECO:0000256" key="5">
    <source>
        <dbReference type="ARBA" id="ARBA00023136"/>
    </source>
</evidence>
<evidence type="ECO:0000313" key="11">
    <source>
        <dbReference type="EMBL" id="APF30603.1"/>
    </source>
</evidence>
<evidence type="ECO:0000256" key="3">
    <source>
        <dbReference type="ARBA" id="ARBA00022989"/>
    </source>
</evidence>
<dbReference type="PROSITE" id="PS50262">
    <property type="entry name" value="G_PROTEIN_RECEP_F1_2"/>
    <property type="match status" value="1"/>
</dbReference>
<keyword evidence="5 9" id="KW-0472">Membrane</keyword>
<accession>A0A1L2YYZ6</accession>
<dbReference type="InterPro" id="IPR050125">
    <property type="entry name" value="GPCR_opsins"/>
</dbReference>
<evidence type="ECO:0000259" key="10">
    <source>
        <dbReference type="PROSITE" id="PS50262"/>
    </source>
</evidence>
<dbReference type="GO" id="GO:0016020">
    <property type="term" value="C:membrane"/>
    <property type="evidence" value="ECO:0007669"/>
    <property type="project" value="UniProtKB-SubCell"/>
</dbReference>
<keyword evidence="4 8" id="KW-0297">G-protein coupled receptor</keyword>
<evidence type="ECO:0000256" key="2">
    <source>
        <dbReference type="ARBA" id="ARBA00022692"/>
    </source>
</evidence>
<evidence type="ECO:0000256" key="9">
    <source>
        <dbReference type="SAM" id="Phobius"/>
    </source>
</evidence>
<comment type="similarity">
    <text evidence="8">Belongs to the G-protein coupled receptor 1 family.</text>
</comment>
<name>A0A1L2YYZ6_9MOLL</name>
<sequence>MSTTTSPDMAASHTILPMSIFEHSVVGVLYFTIGIIGTIGNLLTFVVFMYQKPVKSPRNLVFANFALANMFVVAPFIIPGSSSFVGRWLYGDTACQAYAFEGMLSGIGAVGGLIVLGVERYLAICCKDLYLNLSSGNVMCMILLGWLNALFWAAMPLLGWCRYYIEPTGTSCTIDWQIIDDQYVSYITGLTTFCFCIPFTALVICLIKASSSVAPDSETKDKVSPKNETEEWFGEKQLLKLAWLFTITAFIGWGPYAYIVIWPFFNDISTATAFLAVLPPLMAKASTMVYPFAYMSYSGKFRKAMFLTMGCGEQERKEK</sequence>